<dbReference type="Gene3D" id="3.40.50.300">
    <property type="entry name" value="P-loop containing nucleotide triphosphate hydrolases"/>
    <property type="match status" value="1"/>
</dbReference>
<evidence type="ECO:0000313" key="5">
    <source>
        <dbReference type="EMBL" id="OWY29460.1"/>
    </source>
</evidence>
<feature type="binding site" evidence="2">
    <location>
        <begin position="139"/>
        <end position="143"/>
    </location>
    <ligand>
        <name>ATP</name>
        <dbReference type="ChEBI" id="CHEBI:30616"/>
    </ligand>
</feature>
<name>A0A246WSR8_9BURK</name>
<feature type="domain" description="Deoxynucleoside kinase" evidence="3">
    <location>
        <begin position="9"/>
        <end position="198"/>
    </location>
</feature>
<protein>
    <submittedName>
        <fullName evidence="5">Deoxynucleoside kinase</fullName>
    </submittedName>
</protein>
<keyword evidence="5" id="KW-0418">Kinase</keyword>
<reference evidence="4 7" key="2">
    <citation type="journal article" date="2020" name="Front. Plant Sci.">
        <title>Isolation of Rhizosphere Bacteria That Improve Quality and Water Stress Tolerance in Greenhouse Ornamentals.</title>
        <authorList>
            <person name="Nordstedt N.P."/>
            <person name="Jones M.L."/>
        </authorList>
    </citation>
    <scope>NUCLEOTIDE SEQUENCE [LARGE SCALE GENOMIC DNA]</scope>
    <source>
        <strain evidence="4 7">C6C2</strain>
    </source>
</reference>
<keyword evidence="5" id="KW-0808">Transferase</keyword>
<feature type="binding site" evidence="2">
    <location>
        <begin position="13"/>
        <end position="21"/>
    </location>
    <ligand>
        <name>ATP</name>
        <dbReference type="ChEBI" id="CHEBI:30616"/>
    </ligand>
</feature>
<organism evidence="5 6">
    <name type="scientific">Herbaspirillum robiniae</name>
    <dbReference type="NCBI Taxonomy" id="2014887"/>
    <lineage>
        <taxon>Bacteria</taxon>
        <taxon>Pseudomonadati</taxon>
        <taxon>Pseudomonadota</taxon>
        <taxon>Betaproteobacteria</taxon>
        <taxon>Burkholderiales</taxon>
        <taxon>Oxalobacteraceae</taxon>
        <taxon>Herbaspirillum</taxon>
    </lineage>
</organism>
<evidence type="ECO:0000256" key="2">
    <source>
        <dbReference type="PIRSR" id="PIRSR000705-3"/>
    </source>
</evidence>
<keyword evidence="2" id="KW-0547">Nucleotide-binding</keyword>
<dbReference type="EMBL" id="NJGU01000005">
    <property type="protein sequence ID" value="OWY29460.1"/>
    <property type="molecule type" value="Genomic_DNA"/>
</dbReference>
<dbReference type="InterPro" id="IPR031314">
    <property type="entry name" value="DNK_dom"/>
</dbReference>
<evidence type="ECO:0000313" key="7">
    <source>
        <dbReference type="Proteomes" id="UP000536746"/>
    </source>
</evidence>
<gene>
    <name evidence="5" type="ORF">CEJ42_11520</name>
    <name evidence="4" type="ORF">HNO84_02215</name>
</gene>
<dbReference type="GO" id="GO:0005524">
    <property type="term" value="F:ATP binding"/>
    <property type="evidence" value="ECO:0007669"/>
    <property type="project" value="UniProtKB-KW"/>
</dbReference>
<dbReference type="AlphaFoldDB" id="A0A246WSR8"/>
<dbReference type="EMBL" id="JABFMT010000002">
    <property type="protein sequence ID" value="NUU00396.1"/>
    <property type="molecule type" value="Genomic_DNA"/>
</dbReference>
<dbReference type="InterPro" id="IPR002624">
    <property type="entry name" value="DCK/DGK"/>
</dbReference>
<dbReference type="RefSeq" id="WP_079216811.1">
    <property type="nucleotide sequence ID" value="NZ_CP018845.1"/>
</dbReference>
<evidence type="ECO:0000313" key="6">
    <source>
        <dbReference type="Proteomes" id="UP000197596"/>
    </source>
</evidence>
<feature type="active site" description="Proton acceptor" evidence="1">
    <location>
        <position position="87"/>
    </location>
</feature>
<dbReference type="OrthoDB" id="9776634at2"/>
<dbReference type="GO" id="GO:0005737">
    <property type="term" value="C:cytoplasm"/>
    <property type="evidence" value="ECO:0007669"/>
    <property type="project" value="TreeGrafter"/>
</dbReference>
<evidence type="ECO:0000313" key="4">
    <source>
        <dbReference type="EMBL" id="NUU00396.1"/>
    </source>
</evidence>
<dbReference type="PANTHER" id="PTHR10513">
    <property type="entry name" value="DEOXYNUCLEOSIDE KINASE"/>
    <property type="match status" value="1"/>
</dbReference>
<keyword evidence="7" id="KW-1185">Reference proteome</keyword>
<dbReference type="InterPro" id="IPR050566">
    <property type="entry name" value="Deoxyribonucleoside_kinase"/>
</dbReference>
<dbReference type="InterPro" id="IPR027417">
    <property type="entry name" value="P-loop_NTPase"/>
</dbReference>
<evidence type="ECO:0000259" key="3">
    <source>
        <dbReference type="Pfam" id="PF01712"/>
    </source>
</evidence>
<proteinExistence type="predicted"/>
<dbReference type="CDD" id="cd01673">
    <property type="entry name" value="dNK"/>
    <property type="match status" value="1"/>
</dbReference>
<comment type="caution">
    <text evidence="5">The sequence shown here is derived from an EMBL/GenBank/DDBJ whole genome shotgun (WGS) entry which is preliminary data.</text>
</comment>
<keyword evidence="2" id="KW-0067">ATP-binding</keyword>
<dbReference type="Proteomes" id="UP000197596">
    <property type="component" value="Unassembled WGS sequence"/>
</dbReference>
<reference evidence="5 6" key="1">
    <citation type="submission" date="2017-06" db="EMBL/GenBank/DDBJ databases">
        <title>Herbaspirillum phytohormonus sp. nov., isolated from the root nodule of Robinia pseudoacacia in lead-zinc mine.</title>
        <authorList>
            <person name="Fan M."/>
            <person name="Lin Y."/>
        </authorList>
    </citation>
    <scope>NUCLEOTIDE SEQUENCE [LARGE SCALE GENOMIC DNA]</scope>
    <source>
        <strain evidence="5 6">HZ10</strain>
    </source>
</reference>
<sequence length="213" mass="24050">MELESYRYIAIEGPIGVGKTSLAARLATLFAAQAIFEQPEANPFLEDFYRDAGRHAFQTQAFFLLQRIAQLQAPLDPAAATQRFVADFMLEKNILFSELTLAGAELQLYHALHAQLRPQVRLPDLVIHLQAPPETLLERIARRGIGMEETISSDYLRRLSDGYSSFFYHYEEAPVLTVNTEHLDPAHNDADLQVLLQHIEAMRGKRAFLNQGG</sequence>
<dbReference type="Proteomes" id="UP000536746">
    <property type="component" value="Unassembled WGS sequence"/>
</dbReference>
<dbReference type="Pfam" id="PF01712">
    <property type="entry name" value="dNK"/>
    <property type="match status" value="1"/>
</dbReference>
<evidence type="ECO:0000256" key="1">
    <source>
        <dbReference type="PIRSR" id="PIRSR000705-1"/>
    </source>
</evidence>
<dbReference type="PIRSF" id="PIRSF000705">
    <property type="entry name" value="DNK"/>
    <property type="match status" value="1"/>
</dbReference>
<accession>A0A246WSR8</accession>
<dbReference type="PANTHER" id="PTHR10513:SF46">
    <property type="entry name" value="DEOXYGUANOSINE KINASE"/>
    <property type="match status" value="1"/>
</dbReference>
<dbReference type="SUPFAM" id="SSF52540">
    <property type="entry name" value="P-loop containing nucleoside triphosphate hydrolases"/>
    <property type="match status" value="1"/>
</dbReference>
<dbReference type="GO" id="GO:0019136">
    <property type="term" value="F:deoxynucleoside kinase activity"/>
    <property type="evidence" value="ECO:0007669"/>
    <property type="project" value="InterPro"/>
</dbReference>